<accession>A0A1Y1QL70</accession>
<evidence type="ECO:0000313" key="2">
    <source>
        <dbReference type="EMBL" id="OQX08373.1"/>
    </source>
</evidence>
<dbReference type="EMBL" id="MTEJ01000176">
    <property type="protein sequence ID" value="OQX08373.1"/>
    <property type="molecule type" value="Genomic_DNA"/>
</dbReference>
<reference evidence="2 3" key="1">
    <citation type="submission" date="2017-01" db="EMBL/GenBank/DDBJ databases">
        <title>Novel large sulfur bacteria in the metagenomes of groundwater-fed chemosynthetic microbial mats in the Lake Huron basin.</title>
        <authorList>
            <person name="Sharrar A.M."/>
            <person name="Flood B.E."/>
            <person name="Bailey J.V."/>
            <person name="Jones D.S."/>
            <person name="Biddanda B."/>
            <person name="Ruberg S.A."/>
            <person name="Marcus D.N."/>
            <person name="Dick G.J."/>
        </authorList>
    </citation>
    <scope>NUCLEOTIDE SEQUENCE [LARGE SCALE GENOMIC DNA]</scope>
    <source>
        <strain evidence="2">A8</strain>
    </source>
</reference>
<name>A0A1Y1QL70_9GAMM</name>
<evidence type="ECO:0000313" key="3">
    <source>
        <dbReference type="Proteomes" id="UP000192491"/>
    </source>
</evidence>
<evidence type="ECO:0000256" key="1">
    <source>
        <dbReference type="SAM" id="MobiDB-lite"/>
    </source>
</evidence>
<feature type="region of interest" description="Disordered" evidence="1">
    <location>
        <begin position="191"/>
        <end position="215"/>
    </location>
</feature>
<sequence length="261" mass="29947">MPIHDRNEPDFDHIQTPSPNEKATEYDYFGKRLRPLLLRSICVPMKEWFTNPIRHLAYCFHRTDEIVQVWHANIRLKNSQSREAAVKLLSVMVLNMDMATMLVGYRDPKTKAFQHYKLDSLAEMADLTYPRARRAFAWLKSVGIISNDDQVCEKNADGTFTGKAAPKRISERLFDYFGMGNWLKEQRDWSSNRLKEGRAEESAADKRQREATAKMQHEKMLKDLAALVAGKKITPTTPDAAATSKARSVAERWADISSLLD</sequence>
<dbReference type="Proteomes" id="UP000192491">
    <property type="component" value="Unassembled WGS sequence"/>
</dbReference>
<dbReference type="AlphaFoldDB" id="A0A1Y1QL70"/>
<protein>
    <recommendedName>
        <fullName evidence="4">Replication protein</fullName>
    </recommendedName>
</protein>
<proteinExistence type="predicted"/>
<gene>
    <name evidence="2" type="ORF">BWK73_25570</name>
</gene>
<comment type="caution">
    <text evidence="2">The sequence shown here is derived from an EMBL/GenBank/DDBJ whole genome shotgun (WGS) entry which is preliminary data.</text>
</comment>
<evidence type="ECO:0008006" key="4">
    <source>
        <dbReference type="Google" id="ProtNLM"/>
    </source>
</evidence>
<organism evidence="2 3">
    <name type="scientific">Thiothrix lacustris</name>
    <dbReference type="NCBI Taxonomy" id="525917"/>
    <lineage>
        <taxon>Bacteria</taxon>
        <taxon>Pseudomonadati</taxon>
        <taxon>Pseudomonadota</taxon>
        <taxon>Gammaproteobacteria</taxon>
        <taxon>Thiotrichales</taxon>
        <taxon>Thiotrichaceae</taxon>
        <taxon>Thiothrix</taxon>
    </lineage>
</organism>